<dbReference type="GO" id="GO:0005654">
    <property type="term" value="C:nucleoplasm"/>
    <property type="evidence" value="ECO:0007669"/>
    <property type="project" value="UniProtKB-SubCell"/>
</dbReference>
<name>A0A1A7ZKN0_NOTFU</name>
<protein>
    <recommendedName>
        <fullName evidence="6">THAP domain-containing protein 1</fullName>
    </recommendedName>
</protein>
<keyword evidence="6" id="KW-0539">Nucleus</keyword>
<keyword evidence="2 5" id="KW-0863">Zinc-finger</keyword>
<dbReference type="GO" id="GO:0001935">
    <property type="term" value="P:endothelial cell proliferation"/>
    <property type="evidence" value="ECO:0007669"/>
    <property type="project" value="UniProtKB-UniRule"/>
</dbReference>
<keyword evidence="6" id="KW-0175">Coiled coil</keyword>
<dbReference type="SUPFAM" id="SSF57716">
    <property type="entry name" value="Glucocorticoid receptor-like (DNA-binding domain)"/>
    <property type="match status" value="1"/>
</dbReference>
<dbReference type="GO" id="GO:0006357">
    <property type="term" value="P:regulation of transcription by RNA polymerase II"/>
    <property type="evidence" value="ECO:0007669"/>
    <property type="project" value="TreeGrafter"/>
</dbReference>
<keyword evidence="1" id="KW-0479">Metal-binding</keyword>
<dbReference type="SMART" id="SM00692">
    <property type="entry name" value="DM3"/>
    <property type="match status" value="1"/>
</dbReference>
<dbReference type="GO" id="GO:0000978">
    <property type="term" value="F:RNA polymerase II cis-regulatory region sequence-specific DNA binding"/>
    <property type="evidence" value="ECO:0007669"/>
    <property type="project" value="TreeGrafter"/>
</dbReference>
<proteinExistence type="inferred from homology"/>
<dbReference type="InterPro" id="IPR006612">
    <property type="entry name" value="THAP_Znf"/>
</dbReference>
<feature type="non-terminal residue" evidence="8">
    <location>
        <position position="1"/>
    </location>
</feature>
<keyword evidence="6" id="KW-0805">Transcription regulation</keyword>
<comment type="function">
    <text evidence="6">DNA-binding transcription regulator that regulates endothelial cell proliferation and G1/S cell-cycle progression. Specifically binds the 5'-[AT]NTNN[GT]GGCA[AGT]-3' core DNA sequence and acts by modulating expression of pRB-E2F cell-cycle target genes.</text>
</comment>
<dbReference type="GO" id="GO:0003700">
    <property type="term" value="F:DNA-binding transcription factor activity"/>
    <property type="evidence" value="ECO:0007669"/>
    <property type="project" value="UniProtKB-UniRule"/>
</dbReference>
<evidence type="ECO:0000256" key="3">
    <source>
        <dbReference type="ARBA" id="ARBA00022833"/>
    </source>
</evidence>
<dbReference type="PANTHER" id="PTHR46600:SF7">
    <property type="entry name" value="SI:DKEY-228B2.6-RELATED"/>
    <property type="match status" value="1"/>
</dbReference>
<dbReference type="PANTHER" id="PTHR46600">
    <property type="entry name" value="THAP DOMAIN-CONTAINING"/>
    <property type="match status" value="1"/>
</dbReference>
<dbReference type="PROSITE" id="PS50950">
    <property type="entry name" value="ZF_THAP"/>
    <property type="match status" value="1"/>
</dbReference>
<evidence type="ECO:0000313" key="8">
    <source>
        <dbReference type="EMBL" id="SBP42856.1"/>
    </source>
</evidence>
<evidence type="ECO:0000256" key="6">
    <source>
        <dbReference type="RuleBase" id="RU369073"/>
    </source>
</evidence>
<gene>
    <name evidence="8" type="primary">Nfu_g_1_014053</name>
</gene>
<evidence type="ECO:0000256" key="5">
    <source>
        <dbReference type="PROSITE-ProRule" id="PRU00309"/>
    </source>
</evidence>
<dbReference type="AlphaFoldDB" id="A0A1A7ZKN0"/>
<dbReference type="InterPro" id="IPR038441">
    <property type="entry name" value="THAP_Znf_sf"/>
</dbReference>
<keyword evidence="4 5" id="KW-0238">DNA-binding</keyword>
<dbReference type="InterPro" id="IPR026516">
    <property type="entry name" value="THAP1/10"/>
</dbReference>
<sequence>TVEEVVATVVYRCVVLPVDLNSLLSFHRFPKQANLRKAWIGKIRHVGLIATPNTRVCNRHFESARIRTLPSGKRSLLPNAVPTLFRWNNCGEAKGKRTGIWERRPRPNQNDMAQLEEDVSAASGSPLAVDLELPQEVPSPVPEDHDCAASSFLVLDRIKYENMVKEIEDFHQQVQSLQLTQTFGLERFRHHQRIHDITQGNCFFTSSHPL</sequence>
<dbReference type="SMART" id="SM00980">
    <property type="entry name" value="THAP"/>
    <property type="match status" value="1"/>
</dbReference>
<evidence type="ECO:0000256" key="1">
    <source>
        <dbReference type="ARBA" id="ARBA00022723"/>
    </source>
</evidence>
<comment type="similarity">
    <text evidence="6">Belongs to the THAP1 family.</text>
</comment>
<evidence type="ECO:0000256" key="4">
    <source>
        <dbReference type="ARBA" id="ARBA00023125"/>
    </source>
</evidence>
<dbReference type="GO" id="GO:0008270">
    <property type="term" value="F:zinc ion binding"/>
    <property type="evidence" value="ECO:0007669"/>
    <property type="project" value="UniProtKB-KW"/>
</dbReference>
<evidence type="ECO:0000256" key="2">
    <source>
        <dbReference type="ARBA" id="ARBA00022771"/>
    </source>
</evidence>
<evidence type="ECO:0000259" key="7">
    <source>
        <dbReference type="PROSITE" id="PS50950"/>
    </source>
</evidence>
<dbReference type="EMBL" id="HADY01004371">
    <property type="protein sequence ID" value="SBP42856.1"/>
    <property type="molecule type" value="Transcribed_RNA"/>
</dbReference>
<accession>A0A1A7ZKN0</accession>
<feature type="domain" description="THAP-type" evidence="7">
    <location>
        <begin position="9"/>
        <end position="85"/>
    </location>
</feature>
<keyword evidence="6" id="KW-0804">Transcription</keyword>
<dbReference type="Pfam" id="PF05485">
    <property type="entry name" value="THAP"/>
    <property type="match status" value="1"/>
</dbReference>
<organism evidence="8">
    <name type="scientific">Nothobranchius furzeri</name>
    <name type="common">Turquoise killifish</name>
    <dbReference type="NCBI Taxonomy" id="105023"/>
    <lineage>
        <taxon>Eukaryota</taxon>
        <taxon>Metazoa</taxon>
        <taxon>Chordata</taxon>
        <taxon>Craniata</taxon>
        <taxon>Vertebrata</taxon>
        <taxon>Euteleostomi</taxon>
        <taxon>Actinopterygii</taxon>
        <taxon>Neopterygii</taxon>
        <taxon>Teleostei</taxon>
        <taxon>Neoteleostei</taxon>
        <taxon>Acanthomorphata</taxon>
        <taxon>Ovalentaria</taxon>
        <taxon>Atherinomorphae</taxon>
        <taxon>Cyprinodontiformes</taxon>
        <taxon>Nothobranchiidae</taxon>
        <taxon>Nothobranchius</taxon>
    </lineage>
</organism>
<reference evidence="8" key="2">
    <citation type="submission" date="2016-06" db="EMBL/GenBank/DDBJ databases">
        <title>The genome of a short-lived fish provides insights into sex chromosome evolution and the genetic control of aging.</title>
        <authorList>
            <person name="Reichwald K."/>
            <person name="Felder M."/>
            <person name="Petzold A."/>
            <person name="Koch P."/>
            <person name="Groth M."/>
            <person name="Platzer M."/>
        </authorList>
    </citation>
    <scope>NUCLEOTIDE SEQUENCE</scope>
    <source>
        <tissue evidence="8">Brain</tissue>
    </source>
</reference>
<comment type="subcellular location">
    <subcellularLocation>
        <location evidence="6">Nucleus</location>
        <location evidence="6">Nucleoplasm</location>
    </subcellularLocation>
</comment>
<keyword evidence="6" id="KW-0131">Cell cycle</keyword>
<keyword evidence="3" id="KW-0862">Zinc</keyword>
<reference evidence="8" key="1">
    <citation type="submission" date="2016-05" db="EMBL/GenBank/DDBJ databases">
        <authorList>
            <person name="Lavstsen T."/>
            <person name="Jespersen J.S."/>
        </authorList>
    </citation>
    <scope>NUCLEOTIDE SEQUENCE</scope>
    <source>
        <tissue evidence="8">Brain</tissue>
    </source>
</reference>
<dbReference type="Gene3D" id="6.20.210.20">
    <property type="entry name" value="THAP domain"/>
    <property type="match status" value="1"/>
</dbReference>